<dbReference type="Pfam" id="PF14958">
    <property type="entry name" value="PAAT-like"/>
    <property type="match status" value="1"/>
</dbReference>
<sequence>MASNQIINLPKKDLEVRTNWRILNGKTIDDAVSITKIEDDDSEESATIDVIVTLESCLQLEPNPESNCIVICHYPSQKIDSIHISSGARYVEIYIGPMFEYYKTFKADFYDDFDDVQVYNVNVTLDHYISDFMIKFIKISTPDYFWIYGITLIAQTESATETDPLNTTERSDVNVNKTASLNFTEDLVKTLKGYIDTKFKILEDRMVKRLDAIENSQLNTYKCLRNLEKLVLAKASTPDD</sequence>
<dbReference type="PANTHER" id="PTHR14787">
    <property type="entry name" value="C10ORF188 FAMILY MEMBER"/>
    <property type="match status" value="1"/>
</dbReference>
<protein>
    <submittedName>
        <fullName evidence="1">Putative product</fullName>
    </submittedName>
</protein>
<organism evidence="1">
    <name type="scientific">Xenopsylla cheopis</name>
    <name type="common">Oriental rat flea</name>
    <name type="synonym">Pulex cheopis</name>
    <dbReference type="NCBI Taxonomy" id="163159"/>
    <lineage>
        <taxon>Eukaryota</taxon>
        <taxon>Metazoa</taxon>
        <taxon>Ecdysozoa</taxon>
        <taxon>Arthropoda</taxon>
        <taxon>Hexapoda</taxon>
        <taxon>Insecta</taxon>
        <taxon>Pterygota</taxon>
        <taxon>Neoptera</taxon>
        <taxon>Endopterygota</taxon>
        <taxon>Siphonaptera</taxon>
        <taxon>Pulicidae</taxon>
        <taxon>Xenopsyllinae</taxon>
        <taxon>Xenopsylla</taxon>
    </lineage>
</organism>
<name>A0A6M2DM10_XENCH</name>
<evidence type="ECO:0000313" key="1">
    <source>
        <dbReference type="EMBL" id="NOV46111.1"/>
    </source>
</evidence>
<dbReference type="InterPro" id="IPR028043">
    <property type="entry name" value="PAAT-like"/>
</dbReference>
<reference evidence="1" key="1">
    <citation type="submission" date="2020-03" db="EMBL/GenBank/DDBJ databases">
        <title>Transcriptomic Profiling of the Digestive Tract of the Rat Flea, Xenopsylla cheopis, Following Blood Feeding and Infection with Yersinia pestis.</title>
        <authorList>
            <person name="Bland D.M."/>
            <person name="Martens C.A."/>
            <person name="Virtaneva K."/>
            <person name="Kanakabandi K."/>
            <person name="Long D."/>
            <person name="Rosenke R."/>
            <person name="Saturday G.A."/>
            <person name="Hoyt F.H."/>
            <person name="Bruno D.P."/>
            <person name="Ribeiro J.M.C."/>
            <person name="Hinnebusch J."/>
        </authorList>
    </citation>
    <scope>NUCLEOTIDE SEQUENCE</scope>
</reference>
<proteinExistence type="predicted"/>
<accession>A0A6M2DM10</accession>
<dbReference type="EMBL" id="GIIL01002385">
    <property type="protein sequence ID" value="NOV46111.1"/>
    <property type="molecule type" value="Transcribed_RNA"/>
</dbReference>
<dbReference type="PANTHER" id="PTHR14787:SF1">
    <property type="entry name" value="ATPASE PAAT"/>
    <property type="match status" value="1"/>
</dbReference>
<dbReference type="AlphaFoldDB" id="A0A6M2DM10"/>